<dbReference type="GO" id="GO:0097003">
    <property type="term" value="F:adipokinetic hormone receptor activity"/>
    <property type="evidence" value="ECO:0007669"/>
    <property type="project" value="TreeGrafter"/>
</dbReference>
<evidence type="ECO:0000256" key="3">
    <source>
        <dbReference type="ARBA" id="ARBA00022475"/>
    </source>
</evidence>
<protein>
    <submittedName>
        <fullName evidence="11">7 transmembrane receptor (Rhodopsin family)</fullName>
    </submittedName>
</protein>
<keyword evidence="7 11" id="KW-0675">Receptor</keyword>
<dbReference type="GO" id="GO:0032870">
    <property type="term" value="P:cellular response to hormone stimulus"/>
    <property type="evidence" value="ECO:0007669"/>
    <property type="project" value="TreeGrafter"/>
</dbReference>
<keyword evidence="12" id="KW-1185">Reference proteome</keyword>
<dbReference type="Gene3D" id="1.20.1070.10">
    <property type="entry name" value="Rhodopsin 7-helix transmembrane proteins"/>
    <property type="match status" value="1"/>
</dbReference>
<evidence type="ECO:0000256" key="6">
    <source>
        <dbReference type="ARBA" id="ARBA00023136"/>
    </source>
</evidence>
<dbReference type="AlphaFoldDB" id="A0AAW1IT75"/>
<proteinExistence type="inferred from homology"/>
<dbReference type="SUPFAM" id="SSF81321">
    <property type="entry name" value="Family A G protein-coupled receptor-like"/>
    <property type="match status" value="1"/>
</dbReference>
<evidence type="ECO:0000256" key="2">
    <source>
        <dbReference type="ARBA" id="ARBA00010663"/>
    </source>
</evidence>
<name>A0AAW1IT75_POPJA</name>
<gene>
    <name evidence="11" type="ORF">QE152_g34926</name>
</gene>
<evidence type="ECO:0000256" key="5">
    <source>
        <dbReference type="ARBA" id="ARBA00022989"/>
    </source>
</evidence>
<sequence>MSPSHNEEIPDHRGLTDWSTSNQTNFTGDLPLDMRFNDGHVLSIVAYSILMVFSAIGNITILAFIIRRRKKTASRITATLMHLAIADLLVTSLLMPLEIGWSITVSWRAGDVMCRIMAFFRMFGLYLSSFILVCISLDRYASPETEPMDCGRTTSTRNLKFESILKSIKISLGLPIYLPHYY</sequence>
<dbReference type="GO" id="GO:0004930">
    <property type="term" value="F:G protein-coupled receptor activity"/>
    <property type="evidence" value="ECO:0007669"/>
    <property type="project" value="InterPro"/>
</dbReference>
<dbReference type="EMBL" id="JASPKY010000567">
    <property type="protein sequence ID" value="KAK9692775.1"/>
    <property type="molecule type" value="Genomic_DNA"/>
</dbReference>
<comment type="similarity">
    <text evidence="2">Belongs to the G-protein coupled receptor 1 family.</text>
</comment>
<keyword evidence="6 9" id="KW-0472">Membrane</keyword>
<dbReference type="GO" id="GO:0042277">
    <property type="term" value="F:peptide binding"/>
    <property type="evidence" value="ECO:0007669"/>
    <property type="project" value="TreeGrafter"/>
</dbReference>
<feature type="transmembrane region" description="Helical" evidence="9">
    <location>
        <begin position="116"/>
        <end position="137"/>
    </location>
</feature>
<feature type="transmembrane region" description="Helical" evidence="9">
    <location>
        <begin position="78"/>
        <end position="96"/>
    </location>
</feature>
<reference evidence="11 12" key="1">
    <citation type="journal article" date="2024" name="BMC Genomics">
        <title>De novo assembly and annotation of Popillia japonica's genome with initial clues to its potential as an invasive pest.</title>
        <authorList>
            <person name="Cucini C."/>
            <person name="Boschi S."/>
            <person name="Funari R."/>
            <person name="Cardaioli E."/>
            <person name="Iannotti N."/>
            <person name="Marturano G."/>
            <person name="Paoli F."/>
            <person name="Bruttini M."/>
            <person name="Carapelli A."/>
            <person name="Frati F."/>
            <person name="Nardi F."/>
        </authorList>
    </citation>
    <scope>NUCLEOTIDE SEQUENCE [LARGE SCALE GENOMIC DNA]</scope>
    <source>
        <strain evidence="11">DMR45628</strain>
    </source>
</reference>
<evidence type="ECO:0000313" key="12">
    <source>
        <dbReference type="Proteomes" id="UP001458880"/>
    </source>
</evidence>
<dbReference type="InterPro" id="IPR000276">
    <property type="entry name" value="GPCR_Rhodpsn"/>
</dbReference>
<feature type="region of interest" description="Disordered" evidence="8">
    <location>
        <begin position="1"/>
        <end position="20"/>
    </location>
</feature>
<evidence type="ECO:0000256" key="7">
    <source>
        <dbReference type="ARBA" id="ARBA00023170"/>
    </source>
</evidence>
<dbReference type="Pfam" id="PF00001">
    <property type="entry name" value="7tm_1"/>
    <property type="match status" value="1"/>
</dbReference>
<dbReference type="GO" id="GO:0005886">
    <property type="term" value="C:plasma membrane"/>
    <property type="evidence" value="ECO:0007669"/>
    <property type="project" value="UniProtKB-SubCell"/>
</dbReference>
<keyword evidence="3" id="KW-1003">Cell membrane</keyword>
<accession>A0AAW1IT75</accession>
<feature type="domain" description="G-protein coupled receptors family 1 profile" evidence="10">
    <location>
        <begin position="57"/>
        <end position="182"/>
    </location>
</feature>
<feature type="transmembrane region" description="Helical" evidence="9">
    <location>
        <begin position="44"/>
        <end position="66"/>
    </location>
</feature>
<evidence type="ECO:0000313" key="11">
    <source>
        <dbReference type="EMBL" id="KAK9692775.1"/>
    </source>
</evidence>
<dbReference type="Proteomes" id="UP001458880">
    <property type="component" value="Unassembled WGS sequence"/>
</dbReference>
<comment type="subcellular location">
    <subcellularLocation>
        <location evidence="1">Cell membrane</location>
        <topology evidence="1">Multi-pass membrane protein</topology>
    </subcellularLocation>
</comment>
<evidence type="ECO:0000259" key="10">
    <source>
        <dbReference type="PROSITE" id="PS50262"/>
    </source>
</evidence>
<organism evidence="11 12">
    <name type="scientific">Popillia japonica</name>
    <name type="common">Japanese beetle</name>
    <dbReference type="NCBI Taxonomy" id="7064"/>
    <lineage>
        <taxon>Eukaryota</taxon>
        <taxon>Metazoa</taxon>
        <taxon>Ecdysozoa</taxon>
        <taxon>Arthropoda</taxon>
        <taxon>Hexapoda</taxon>
        <taxon>Insecta</taxon>
        <taxon>Pterygota</taxon>
        <taxon>Neoptera</taxon>
        <taxon>Endopterygota</taxon>
        <taxon>Coleoptera</taxon>
        <taxon>Polyphaga</taxon>
        <taxon>Scarabaeiformia</taxon>
        <taxon>Scarabaeidae</taxon>
        <taxon>Rutelinae</taxon>
        <taxon>Popillia</taxon>
    </lineage>
</organism>
<dbReference type="PANTHER" id="PTHR24241:SF59">
    <property type="entry name" value="ADIPOKINETIC HORMONE RECEPTOR, ISOFORM C"/>
    <property type="match status" value="1"/>
</dbReference>
<dbReference type="PRINTS" id="PR00237">
    <property type="entry name" value="GPCRRHODOPSN"/>
</dbReference>
<evidence type="ECO:0000256" key="4">
    <source>
        <dbReference type="ARBA" id="ARBA00022692"/>
    </source>
</evidence>
<evidence type="ECO:0000256" key="9">
    <source>
        <dbReference type="SAM" id="Phobius"/>
    </source>
</evidence>
<comment type="caution">
    <text evidence="11">The sequence shown here is derived from an EMBL/GenBank/DDBJ whole genome shotgun (WGS) entry which is preliminary data.</text>
</comment>
<evidence type="ECO:0000256" key="1">
    <source>
        <dbReference type="ARBA" id="ARBA00004651"/>
    </source>
</evidence>
<dbReference type="PANTHER" id="PTHR24241">
    <property type="entry name" value="NEUROPEPTIDE RECEPTOR-RELATED G-PROTEIN COUPLED RECEPTOR"/>
    <property type="match status" value="1"/>
</dbReference>
<keyword evidence="4 9" id="KW-0812">Transmembrane</keyword>
<keyword evidence="5 9" id="KW-1133">Transmembrane helix</keyword>
<dbReference type="InterPro" id="IPR017452">
    <property type="entry name" value="GPCR_Rhodpsn_7TM"/>
</dbReference>
<evidence type="ECO:0000256" key="8">
    <source>
        <dbReference type="SAM" id="MobiDB-lite"/>
    </source>
</evidence>
<dbReference type="PROSITE" id="PS50262">
    <property type="entry name" value="G_PROTEIN_RECEP_F1_2"/>
    <property type="match status" value="1"/>
</dbReference>
<feature type="compositionally biased region" description="Basic and acidic residues" evidence="8">
    <location>
        <begin position="1"/>
        <end position="15"/>
    </location>
</feature>